<dbReference type="Gene3D" id="3.30.2070.10">
    <property type="entry name" value="Formate dehydrogenase/DMSO reductase"/>
    <property type="match status" value="1"/>
</dbReference>
<keyword evidence="6" id="KW-0408">Iron</keyword>
<keyword evidence="12" id="KW-1185">Reference proteome</keyword>
<sequence>MPGRCGMLVKTLEGRAVKVEGNPDHPVNRGRLCARGQASLQGLYNPDRIRQPLLKDTSGRFKPLSWDEAEGWLATRLQELHERRQGIVWLTPHMTGALDHLIDRWLQAFGSQRRLRYEPFAYDAIRVANKRMFGLDTIPTYDLQSSQRIVSFGSDFLETWISPVMYAREFAAMRAYKHGRMGRFIFIGPRRSLTAANADRWVAVPPGTEGMMALGMIRVIIAEGLWRGAPKGEIEQIKGLVDRYTPRLVSQAAEVTPEDLEALARLFAQADPGLALAGGIAGDGQQATATVVAVNLLNYVTGNIGRTVRFGPLSSLGRLSSHREMVDLIQAMNDGKISALFFSEVNPIFSLPGSAGFEQALGQVPLVVSCSSFMDETTAKAALVLPTHTPLESWGDDEPWEGLHGLMQPAMEPVFQTKSLGDLLLSLAKRHGGAQAEAFAEGSFYELLRNRWREIHRRIRPETEFETFWSEALQRGGVFQEVHPRSVSLNLGALPDTLHGLQVLDQPDGLILVSYPSINHFDGRGANRPWLQELPDPLTQLTWDGWLDIHPEDAQRLTISEGDLLNVKSAHGEIELPAHLSTGVRRGTVTAPIGQGHTAYGRYADPQDPNATGFSEKRRSGNPFALLAAQPESDSGGLLLSITVTLTNTGLKYPLASVSGSTRQHDRGIAQAVPLETIARGLEGNGHGSQETRVVRQMYPPHEHPHHRWGMAVDLNACIGCSACVVACYAENNIPVVGKEQLVRGREMSWIRIERFEEGPADRPAIRFIPMLCQHCDNAPCEPVCPVYATVHNAEGLNIQVYNRCVGTRYCSNNCPYKVRRFNWFTYPWPEPLHLQLNPDVTVRESGVMEKCTFCIQRITAGKAKAKDEGRPVRDGEIVPACAQTCPTRAIVFGDLKDPASEVSRLSQGPRRYRVLEHLNTQPAITYLKKINP</sequence>
<reference evidence="11 12" key="1">
    <citation type="submission" date="2019-07" db="EMBL/GenBank/DDBJ databases">
        <authorList>
            <person name="Cremers G."/>
        </authorList>
    </citation>
    <scope>NUCLEOTIDE SEQUENCE [LARGE SCALE GENOMIC DNA]</scope>
</reference>
<dbReference type="Pfam" id="PF00384">
    <property type="entry name" value="Molybdopterin"/>
    <property type="match status" value="1"/>
</dbReference>
<dbReference type="GO" id="GO:0043546">
    <property type="term" value="F:molybdopterin cofactor binding"/>
    <property type="evidence" value="ECO:0007669"/>
    <property type="project" value="InterPro"/>
</dbReference>
<dbReference type="Gene3D" id="3.40.50.740">
    <property type="match status" value="1"/>
</dbReference>
<dbReference type="InterPro" id="IPR006963">
    <property type="entry name" value="Mopterin_OxRdtase_4Fe-4S_dom"/>
</dbReference>
<dbReference type="SUPFAM" id="SSF53706">
    <property type="entry name" value="Formate dehydrogenase/DMSO reductase, domains 1-3"/>
    <property type="match status" value="1"/>
</dbReference>
<organism evidence="11 12">
    <name type="scientific">Candidatus Methylomirabilis lanthanidiphila</name>
    <dbReference type="NCBI Taxonomy" id="2211376"/>
    <lineage>
        <taxon>Bacteria</taxon>
        <taxon>Candidatus Methylomirabilota</taxon>
        <taxon>Candidatus Methylomirabilia</taxon>
        <taxon>Candidatus Methylomirabilales</taxon>
        <taxon>Candidatus Methylomirabilaceae</taxon>
        <taxon>Candidatus Methylomirabilis</taxon>
    </lineage>
</organism>
<feature type="domain" description="4Fe-4S ferredoxin-type" evidence="9">
    <location>
        <begin position="709"/>
        <end position="739"/>
    </location>
</feature>
<dbReference type="Gene3D" id="3.40.228.10">
    <property type="entry name" value="Dimethylsulfoxide Reductase, domain 2"/>
    <property type="match status" value="1"/>
</dbReference>
<dbReference type="SUPFAM" id="SSF54862">
    <property type="entry name" value="4Fe-4S ferredoxins"/>
    <property type="match status" value="1"/>
</dbReference>
<evidence type="ECO:0000256" key="4">
    <source>
        <dbReference type="ARBA" id="ARBA00022723"/>
    </source>
</evidence>
<dbReference type="AlphaFoldDB" id="A0A564ZNH3"/>
<keyword evidence="7" id="KW-0411">Iron-sulfur</keyword>
<keyword evidence="4" id="KW-0479">Metal-binding</keyword>
<dbReference type="PANTHER" id="PTHR43742">
    <property type="entry name" value="TRIMETHYLAMINE-N-OXIDE REDUCTASE"/>
    <property type="match status" value="1"/>
</dbReference>
<evidence type="ECO:0000256" key="8">
    <source>
        <dbReference type="SAM" id="MobiDB-lite"/>
    </source>
</evidence>
<dbReference type="GO" id="GO:0016491">
    <property type="term" value="F:oxidoreductase activity"/>
    <property type="evidence" value="ECO:0007669"/>
    <property type="project" value="UniProtKB-KW"/>
</dbReference>
<dbReference type="Pfam" id="PF13247">
    <property type="entry name" value="Fer4_11"/>
    <property type="match status" value="1"/>
</dbReference>
<dbReference type="InterPro" id="IPR006656">
    <property type="entry name" value="Mopterin_OxRdtase"/>
</dbReference>
<comment type="similarity">
    <text evidence="2">Belongs to the prokaryotic molybdopterin-containing oxidoreductase family.</text>
</comment>
<dbReference type="InterPro" id="IPR006657">
    <property type="entry name" value="MoPterin_dinucl-bd_dom"/>
</dbReference>
<feature type="domain" description="4Fe-4S ferredoxin-type" evidence="9">
    <location>
        <begin position="795"/>
        <end position="825"/>
    </location>
</feature>
<feature type="region of interest" description="Disordered" evidence="8">
    <location>
        <begin position="597"/>
        <end position="618"/>
    </location>
</feature>
<dbReference type="Gene3D" id="2.20.25.90">
    <property type="entry name" value="ADC-like domains"/>
    <property type="match status" value="1"/>
</dbReference>
<dbReference type="SUPFAM" id="SSF50692">
    <property type="entry name" value="ADC-like"/>
    <property type="match status" value="1"/>
</dbReference>
<dbReference type="Gene3D" id="3.30.70.20">
    <property type="match status" value="2"/>
</dbReference>
<dbReference type="InterPro" id="IPR006655">
    <property type="entry name" value="Mopterin_OxRdtase_prok_CS"/>
</dbReference>
<dbReference type="EC" id="1.2.1.2" evidence="11"/>
<dbReference type="InterPro" id="IPR017896">
    <property type="entry name" value="4Fe4S_Fe-S-bd"/>
</dbReference>
<dbReference type="GO" id="GO:0051536">
    <property type="term" value="F:iron-sulfur cluster binding"/>
    <property type="evidence" value="ECO:0007669"/>
    <property type="project" value="UniProtKB-KW"/>
</dbReference>
<dbReference type="SMART" id="SM00926">
    <property type="entry name" value="Molybdop_Fe4S4"/>
    <property type="match status" value="1"/>
</dbReference>
<dbReference type="PROSITE" id="PS51669">
    <property type="entry name" value="4FE4S_MOW_BIS_MGD"/>
    <property type="match status" value="1"/>
</dbReference>
<evidence type="ECO:0000256" key="2">
    <source>
        <dbReference type="ARBA" id="ARBA00010312"/>
    </source>
</evidence>
<keyword evidence="3" id="KW-0500">Molybdenum</keyword>
<evidence type="ECO:0000313" key="12">
    <source>
        <dbReference type="Proteomes" id="UP000334340"/>
    </source>
</evidence>
<evidence type="ECO:0000259" key="10">
    <source>
        <dbReference type="PROSITE" id="PS51669"/>
    </source>
</evidence>
<protein>
    <submittedName>
        <fullName evidence="11">Formate dehydrogenase subunit alpha</fullName>
        <ecNumber evidence="11">1.2.1.2</ecNumber>
    </submittedName>
</protein>
<name>A0A564ZNH3_9BACT</name>
<dbReference type="Proteomes" id="UP000334340">
    <property type="component" value="Unassembled WGS sequence"/>
</dbReference>
<dbReference type="EMBL" id="CABIKM010000083">
    <property type="protein sequence ID" value="VUZ86646.1"/>
    <property type="molecule type" value="Genomic_DNA"/>
</dbReference>
<keyword evidence="5 11" id="KW-0560">Oxidoreductase</keyword>
<evidence type="ECO:0000256" key="7">
    <source>
        <dbReference type="ARBA" id="ARBA00023014"/>
    </source>
</evidence>
<evidence type="ECO:0000256" key="3">
    <source>
        <dbReference type="ARBA" id="ARBA00022505"/>
    </source>
</evidence>
<dbReference type="Pfam" id="PF01568">
    <property type="entry name" value="Molydop_binding"/>
    <property type="match status" value="1"/>
</dbReference>
<dbReference type="Gene3D" id="2.40.40.20">
    <property type="match status" value="1"/>
</dbReference>
<comment type="cofactor">
    <cofactor evidence="1">
        <name>Mo-bis(molybdopterin guanine dinucleotide)</name>
        <dbReference type="ChEBI" id="CHEBI:60539"/>
    </cofactor>
</comment>
<dbReference type="GO" id="GO:0046872">
    <property type="term" value="F:metal ion binding"/>
    <property type="evidence" value="ECO:0007669"/>
    <property type="project" value="UniProtKB-KW"/>
</dbReference>
<dbReference type="PROSITE" id="PS00932">
    <property type="entry name" value="MOLYBDOPTERIN_PROK_3"/>
    <property type="match status" value="1"/>
</dbReference>
<gene>
    <name evidence="11" type="ORF">MELA_03051</name>
</gene>
<dbReference type="InterPro" id="IPR009010">
    <property type="entry name" value="Asp_de-COase-like_dom_sf"/>
</dbReference>
<evidence type="ECO:0000256" key="5">
    <source>
        <dbReference type="ARBA" id="ARBA00023002"/>
    </source>
</evidence>
<dbReference type="InterPro" id="IPR050612">
    <property type="entry name" value="Prok_Mopterin_Oxidored"/>
</dbReference>
<feature type="domain" description="4Fe-4S Mo/W bis-MGD-type" evidence="10">
    <location>
        <begin position="1"/>
        <end position="47"/>
    </location>
</feature>
<dbReference type="CDD" id="cd10551">
    <property type="entry name" value="PsrB"/>
    <property type="match status" value="1"/>
</dbReference>
<dbReference type="Pfam" id="PF04879">
    <property type="entry name" value="Molybdop_Fe4S4"/>
    <property type="match status" value="1"/>
</dbReference>
<evidence type="ECO:0000313" key="11">
    <source>
        <dbReference type="EMBL" id="VUZ86646.1"/>
    </source>
</evidence>
<accession>A0A564ZNH3</accession>
<evidence type="ECO:0000259" key="9">
    <source>
        <dbReference type="PROSITE" id="PS51379"/>
    </source>
</evidence>
<proteinExistence type="inferred from homology"/>
<evidence type="ECO:0000256" key="6">
    <source>
        <dbReference type="ARBA" id="ARBA00023004"/>
    </source>
</evidence>
<evidence type="ECO:0000256" key="1">
    <source>
        <dbReference type="ARBA" id="ARBA00001942"/>
    </source>
</evidence>
<dbReference type="PROSITE" id="PS51379">
    <property type="entry name" value="4FE4S_FER_2"/>
    <property type="match status" value="2"/>
</dbReference>